<proteinExistence type="predicted"/>
<evidence type="ECO:0000313" key="1">
    <source>
        <dbReference type="EMBL" id="RVW42789.1"/>
    </source>
</evidence>
<reference evidence="1 2" key="1">
    <citation type="journal article" date="2018" name="PLoS Genet.">
        <title>Population sequencing reveals clonal diversity and ancestral inbreeding in the grapevine cultivar Chardonnay.</title>
        <authorList>
            <person name="Roach M.J."/>
            <person name="Johnson D.L."/>
            <person name="Bohlmann J."/>
            <person name="van Vuuren H.J."/>
            <person name="Jones S.J."/>
            <person name="Pretorius I.S."/>
            <person name="Schmidt S.A."/>
            <person name="Borneman A.R."/>
        </authorList>
    </citation>
    <scope>NUCLEOTIDE SEQUENCE [LARGE SCALE GENOMIC DNA]</scope>
    <source>
        <strain evidence="2">cv. Chardonnay</strain>
        <tissue evidence="1">Leaf</tissue>
    </source>
</reference>
<protein>
    <submittedName>
        <fullName evidence="1">Uncharacterized protein</fullName>
    </submittedName>
</protein>
<name>A0A438E538_VITVI</name>
<dbReference type="EMBL" id="QGNW01001393">
    <property type="protein sequence ID" value="RVW42789.1"/>
    <property type="molecule type" value="Genomic_DNA"/>
</dbReference>
<gene>
    <name evidence="1" type="ORF">CK203_079914</name>
</gene>
<comment type="caution">
    <text evidence="1">The sequence shown here is derived from an EMBL/GenBank/DDBJ whole genome shotgun (WGS) entry which is preliminary data.</text>
</comment>
<sequence length="164" mass="19122">MQRFLRIKQGIQRTFGTLFISLLLFGLFVLRFSDAFNFLIDLPSEDHIWCGSWELMGPLLETFYNYSTDESNDSPLKLLWKRMSVEMRKCTLCISQHHQAQDMYSMEYDSSSISPLLSVLRSLDEERVGQHLKEINARLAGGEYIPERDNAEVVSVMFEVFMSF</sequence>
<dbReference type="Proteomes" id="UP000288805">
    <property type="component" value="Unassembled WGS sequence"/>
</dbReference>
<evidence type="ECO:0000313" key="2">
    <source>
        <dbReference type="Proteomes" id="UP000288805"/>
    </source>
</evidence>
<dbReference type="AlphaFoldDB" id="A0A438E538"/>
<accession>A0A438E538</accession>
<organism evidence="1 2">
    <name type="scientific">Vitis vinifera</name>
    <name type="common">Grape</name>
    <dbReference type="NCBI Taxonomy" id="29760"/>
    <lineage>
        <taxon>Eukaryota</taxon>
        <taxon>Viridiplantae</taxon>
        <taxon>Streptophyta</taxon>
        <taxon>Embryophyta</taxon>
        <taxon>Tracheophyta</taxon>
        <taxon>Spermatophyta</taxon>
        <taxon>Magnoliopsida</taxon>
        <taxon>eudicotyledons</taxon>
        <taxon>Gunneridae</taxon>
        <taxon>Pentapetalae</taxon>
        <taxon>rosids</taxon>
        <taxon>Vitales</taxon>
        <taxon>Vitaceae</taxon>
        <taxon>Viteae</taxon>
        <taxon>Vitis</taxon>
    </lineage>
</organism>